<dbReference type="EMBL" id="PJEX01000247">
    <property type="protein sequence ID" value="TKW52308.1"/>
    <property type="molecule type" value="Genomic_DNA"/>
</dbReference>
<organism evidence="2 3">
    <name type="scientific">Colletotrichum tanaceti</name>
    <dbReference type="NCBI Taxonomy" id="1306861"/>
    <lineage>
        <taxon>Eukaryota</taxon>
        <taxon>Fungi</taxon>
        <taxon>Dikarya</taxon>
        <taxon>Ascomycota</taxon>
        <taxon>Pezizomycotina</taxon>
        <taxon>Sordariomycetes</taxon>
        <taxon>Hypocreomycetidae</taxon>
        <taxon>Glomerellales</taxon>
        <taxon>Glomerellaceae</taxon>
        <taxon>Colletotrichum</taxon>
        <taxon>Colletotrichum destructivum species complex</taxon>
    </lineage>
</organism>
<protein>
    <submittedName>
        <fullName evidence="2">Uncharacterized protein</fullName>
    </submittedName>
</protein>
<accession>A0A4U6X9K6</accession>
<evidence type="ECO:0000313" key="3">
    <source>
        <dbReference type="Proteomes" id="UP000310108"/>
    </source>
</evidence>
<gene>
    <name evidence="2" type="ORF">CTA1_3089</name>
</gene>
<keyword evidence="3" id="KW-1185">Reference proteome</keyword>
<dbReference type="AlphaFoldDB" id="A0A4U6X9K6"/>
<proteinExistence type="predicted"/>
<sequence length="278" mass="31449">MPQTLNQLHMHTEKSANKHTKMPPKGPFTVVDTPAQQRSPKNHRNRLLSLPDHLRHKIYALVFLNVSETVFDPRGRRDLGLPVRKGQPDVFYPTPDRLFLFACRQVYAEARSVYWAKSTVRAGGSTSFALLAESLSDHAKAHAGHLRNIAWDEGSHNLLAQFPRVKTVGIRCDWEKLVPSTYDNVTRDDRSIVAHLMEKIRRAPPKDTLGRGVQFLINAEMSRGCQGCSEAAGHKHQSKHVFYNITTGKLFVDDSEDANVEKSLFRVISHQPPFSPAW</sequence>
<dbReference type="Proteomes" id="UP000310108">
    <property type="component" value="Unassembled WGS sequence"/>
</dbReference>
<comment type="caution">
    <text evidence="2">The sequence shown here is derived from an EMBL/GenBank/DDBJ whole genome shotgun (WGS) entry which is preliminary data.</text>
</comment>
<reference evidence="2 3" key="1">
    <citation type="journal article" date="2019" name="PLoS ONE">
        <title>Comparative genome analysis indicates high evolutionary potential of pathogenicity genes in Colletotrichum tanaceti.</title>
        <authorList>
            <person name="Lelwala R.V."/>
            <person name="Korhonen P.K."/>
            <person name="Young N.D."/>
            <person name="Scott J.B."/>
            <person name="Ades P.A."/>
            <person name="Gasser R.B."/>
            <person name="Taylor P.W.J."/>
        </authorList>
    </citation>
    <scope>NUCLEOTIDE SEQUENCE [LARGE SCALE GENOMIC DNA]</scope>
    <source>
        <strain evidence="2">BRIP57314</strain>
    </source>
</reference>
<feature type="region of interest" description="Disordered" evidence="1">
    <location>
        <begin position="1"/>
        <end position="44"/>
    </location>
</feature>
<dbReference type="OrthoDB" id="4831075at2759"/>
<name>A0A4U6X9K6_9PEZI</name>
<evidence type="ECO:0000256" key="1">
    <source>
        <dbReference type="SAM" id="MobiDB-lite"/>
    </source>
</evidence>
<evidence type="ECO:0000313" key="2">
    <source>
        <dbReference type="EMBL" id="TKW52308.1"/>
    </source>
</evidence>